<dbReference type="InterPro" id="IPR011990">
    <property type="entry name" value="TPR-like_helical_dom_sf"/>
</dbReference>
<comment type="caution">
    <text evidence="1">The sequence shown here is derived from an EMBL/GenBank/DDBJ whole genome shotgun (WGS) entry which is preliminary data.</text>
</comment>
<protein>
    <recommendedName>
        <fullName evidence="3">Transcriptional regulator</fullName>
    </recommendedName>
</protein>
<proteinExistence type="predicted"/>
<evidence type="ECO:0008006" key="3">
    <source>
        <dbReference type="Google" id="ProtNLM"/>
    </source>
</evidence>
<reference evidence="2" key="1">
    <citation type="journal article" date="2019" name="Int. J. Syst. Evol. Microbiol.">
        <title>The Global Catalogue of Microorganisms (GCM) 10K type strain sequencing project: providing services to taxonomists for standard genome sequencing and annotation.</title>
        <authorList>
            <consortium name="The Broad Institute Genomics Platform"/>
            <consortium name="The Broad Institute Genome Sequencing Center for Infectious Disease"/>
            <person name="Wu L."/>
            <person name="Ma J."/>
        </authorList>
    </citation>
    <scope>NUCLEOTIDE SEQUENCE [LARGE SCALE GENOMIC DNA]</scope>
    <source>
        <strain evidence="2">JCM 18303</strain>
    </source>
</reference>
<dbReference type="Proteomes" id="UP001428817">
    <property type="component" value="Unassembled WGS sequence"/>
</dbReference>
<evidence type="ECO:0000313" key="1">
    <source>
        <dbReference type="EMBL" id="GAA5176641.1"/>
    </source>
</evidence>
<keyword evidence="2" id="KW-1185">Reference proteome</keyword>
<gene>
    <name evidence="1" type="ORF">GCM10023321_85530</name>
</gene>
<evidence type="ECO:0000313" key="2">
    <source>
        <dbReference type="Proteomes" id="UP001428817"/>
    </source>
</evidence>
<sequence length="461" mass="49072">MATRLPNTALADALASIGWSPTDLARAINKALPANRCIHPTTPFTWRDKGVVPTGSLPSLVAGVLTEALGQVVTEEDLWPNRRGRKQVHRPSVDGLEIPWSSRETLALLEKFPAHGPGTVRRFFALSGPDLVNAAARYTNQLPELLPSRDGDAGTVTTELVDYLARDAGSLRRLDDGHGGALVQRAASHQLSLTLDLLATSSYSARDGRALATVVAQLAQLAGWLHFDLDDHGQAQRCYLIALRAAGLAGDHTLAAMILSCLAAQQSWRNRPRDAVKLLGIAATALPAGASPRVKAILAMREARAHAMTGDQSAATRAIGQAERELGRANGSEPTPVWAYWLNPAVLAGETGRTLVELGQLPQAVDQLDCGIGMLECGASRDRVLYGLSLAKAHATGTASTPGDLERACYAAVTVLPQLKSVSSARCRNLLTDLVNELPEPRNRAVRDLREQAEGVLAGKV</sequence>
<accession>A0ABP9RF82</accession>
<dbReference type="EMBL" id="BAABJP010000069">
    <property type="protein sequence ID" value="GAA5176641.1"/>
    <property type="molecule type" value="Genomic_DNA"/>
</dbReference>
<name>A0ABP9RF82_9PSEU</name>
<dbReference type="RefSeq" id="WP_185058315.1">
    <property type="nucleotide sequence ID" value="NZ_BAABJP010000069.1"/>
</dbReference>
<organism evidence="1 2">
    <name type="scientific">Pseudonocardia eucalypti</name>
    <dbReference type="NCBI Taxonomy" id="648755"/>
    <lineage>
        <taxon>Bacteria</taxon>
        <taxon>Bacillati</taxon>
        <taxon>Actinomycetota</taxon>
        <taxon>Actinomycetes</taxon>
        <taxon>Pseudonocardiales</taxon>
        <taxon>Pseudonocardiaceae</taxon>
        <taxon>Pseudonocardia</taxon>
    </lineage>
</organism>
<dbReference type="SUPFAM" id="SSF48452">
    <property type="entry name" value="TPR-like"/>
    <property type="match status" value="1"/>
</dbReference>